<evidence type="ECO:0000313" key="3">
    <source>
        <dbReference type="Proteomes" id="UP000278962"/>
    </source>
</evidence>
<evidence type="ECO:0008006" key="4">
    <source>
        <dbReference type="Google" id="ProtNLM"/>
    </source>
</evidence>
<dbReference type="RefSeq" id="WP_121256159.1">
    <property type="nucleotide sequence ID" value="NZ_RBIL01000002.1"/>
</dbReference>
<organism evidence="2 3">
    <name type="scientific">Solirubrobacter pauli</name>
    <dbReference type="NCBI Taxonomy" id="166793"/>
    <lineage>
        <taxon>Bacteria</taxon>
        <taxon>Bacillati</taxon>
        <taxon>Actinomycetota</taxon>
        <taxon>Thermoleophilia</taxon>
        <taxon>Solirubrobacterales</taxon>
        <taxon>Solirubrobacteraceae</taxon>
        <taxon>Solirubrobacter</taxon>
    </lineage>
</organism>
<evidence type="ECO:0000256" key="1">
    <source>
        <dbReference type="SAM" id="SignalP"/>
    </source>
</evidence>
<feature type="chain" id="PRO_5024927137" description="Virginiamycin B lyase" evidence="1">
    <location>
        <begin position="20"/>
        <end position="410"/>
    </location>
</feature>
<protein>
    <recommendedName>
        <fullName evidence="4">Virginiamycin B lyase</fullName>
    </recommendedName>
</protein>
<gene>
    <name evidence="2" type="ORF">C8N24_5544</name>
</gene>
<proteinExistence type="predicted"/>
<dbReference type="OrthoDB" id="9812926at2"/>
<dbReference type="InterPro" id="IPR015943">
    <property type="entry name" value="WD40/YVTN_repeat-like_dom_sf"/>
</dbReference>
<dbReference type="EMBL" id="RBIL01000002">
    <property type="protein sequence ID" value="RKQ87521.1"/>
    <property type="molecule type" value="Genomic_DNA"/>
</dbReference>
<reference evidence="2 3" key="1">
    <citation type="submission" date="2018-10" db="EMBL/GenBank/DDBJ databases">
        <title>Genomic Encyclopedia of Archaeal and Bacterial Type Strains, Phase II (KMG-II): from individual species to whole genera.</title>
        <authorList>
            <person name="Goeker M."/>
        </authorList>
    </citation>
    <scope>NUCLEOTIDE SEQUENCE [LARGE SCALE GENOMIC DNA]</scope>
    <source>
        <strain evidence="2 3">DSM 14954</strain>
    </source>
</reference>
<accession>A0A660L0K6</accession>
<comment type="caution">
    <text evidence="2">The sequence shown here is derived from an EMBL/GenBank/DDBJ whole genome shotgun (WGS) entry which is preliminary data.</text>
</comment>
<feature type="signal peptide" evidence="1">
    <location>
        <begin position="1"/>
        <end position="19"/>
    </location>
</feature>
<evidence type="ECO:0000313" key="2">
    <source>
        <dbReference type="EMBL" id="RKQ87521.1"/>
    </source>
</evidence>
<dbReference type="Proteomes" id="UP000278962">
    <property type="component" value="Unassembled WGS sequence"/>
</dbReference>
<dbReference type="SUPFAM" id="SSF63829">
    <property type="entry name" value="Calcium-dependent phosphotriesterase"/>
    <property type="match status" value="1"/>
</dbReference>
<name>A0A660L0K6_9ACTN</name>
<keyword evidence="3" id="KW-1185">Reference proteome</keyword>
<dbReference type="Gene3D" id="2.130.10.10">
    <property type="entry name" value="YVTN repeat-like/Quinoprotein amine dehydrogenase"/>
    <property type="match status" value="2"/>
</dbReference>
<keyword evidence="1" id="KW-0732">Signal</keyword>
<dbReference type="AlphaFoldDB" id="A0A660L0K6"/>
<sequence>MKVLATIVASLVLAAPAQAQDVFRLGLGDSLDTVLTTPDGGAWASVWTRDGVEIRRVAPDGTVRTTPALPPLNALVLGPDGLPWLLSGISIERVDAAGALTTVAADAFGSALATGPDGTGWMQTEEDQIQHVAPDGTITTADVTVPGCAYFRVETLARASDDAMWFFASGCGVVRWPRGGTPAVIAQSADYVQRLVPDATGGMWFSSSYAPGGGHIAADGRTLRLRGIERTYDVAVAPDGTAWFTTGRCRLARANADRSVSLIPTSIPAHEVELTPDGGIWLGSRGRLQRTTLGAAVAPGCDSTPPKVTLTPRPGKRFTLAALRRNRGLTITVREPFALQAAFVDGDGEPFRRAAKVVAAPRGGSVKLRLSPAELRRLARSKRPAVRLWGDLRDREGNYLDLERELRVRR</sequence>